<evidence type="ECO:0000313" key="2">
    <source>
        <dbReference type="EMBL" id="PTQ56325.1"/>
    </source>
</evidence>
<dbReference type="AlphaFoldDB" id="A0A2R6XZ32"/>
<reference evidence="1" key="2">
    <citation type="journal article" date="2018" name="Sci. Rep.">
        <title>Lignite coal burning seam in the remote Altai Mountains harbors a hydrogen-driven thermophilic microbial community.</title>
        <authorList>
            <person name="Kadnikov V.V."/>
            <person name="Mardanov A.V."/>
            <person name="Ivasenko D.A."/>
            <person name="Beletsky A.V."/>
            <person name="Karnachuk O.V."/>
            <person name="Ravin N.V."/>
        </authorList>
    </citation>
    <scope>NUCLEOTIDE SEQUENCE</scope>
    <source>
        <strain evidence="1">AL32</strain>
    </source>
</reference>
<dbReference type="EMBL" id="PEBX01000033">
    <property type="protein sequence ID" value="PTQ56325.1"/>
    <property type="molecule type" value="Genomic_DNA"/>
</dbReference>
<reference evidence="3" key="1">
    <citation type="journal article" date="2018" name="Sci. Rep.">
        <title>Lignite coal burning seam in the remote Altai Mountains harbors a hydrogen-driven thermophilic microbial community.</title>
        <authorList>
            <person name="Kadnikov V.V."/>
            <person name="Mardanov A.V."/>
            <person name="Ivasenko D.A."/>
            <person name="Antsiferov D.V."/>
            <person name="Beletsky A.V."/>
            <person name="Karnachuk O.V."/>
            <person name="Ravin N.V."/>
        </authorList>
    </citation>
    <scope>NUCLEOTIDE SEQUENCE [LARGE SCALE GENOMIC DNA]</scope>
</reference>
<organism evidence="1 3">
    <name type="scientific">Candidatus Carbonibacillus altaicus</name>
    <dbReference type="NCBI Taxonomy" id="2163959"/>
    <lineage>
        <taxon>Bacteria</taxon>
        <taxon>Bacillati</taxon>
        <taxon>Bacillota</taxon>
        <taxon>Bacilli</taxon>
        <taxon>Bacillales</taxon>
        <taxon>Candidatus Carbonibacillus</taxon>
    </lineage>
</organism>
<comment type="caution">
    <text evidence="1">The sequence shown here is derived from an EMBL/GenBank/DDBJ whole genome shotgun (WGS) entry which is preliminary data.</text>
</comment>
<protein>
    <submittedName>
        <fullName evidence="1">Uncharacterized protein</fullName>
    </submittedName>
</protein>
<sequence>MLDCVRSFGAYGSHPRALKQVASPRLNSIVEHLSETLKMSEWPRQK</sequence>
<name>A0A2R6XZ32_9BACL</name>
<proteinExistence type="predicted"/>
<evidence type="ECO:0000313" key="1">
    <source>
        <dbReference type="EMBL" id="PTQ55665.1"/>
    </source>
</evidence>
<dbReference type="Proteomes" id="UP000244338">
    <property type="component" value="Unassembled WGS sequence"/>
</dbReference>
<evidence type="ECO:0000313" key="3">
    <source>
        <dbReference type="Proteomes" id="UP000244338"/>
    </source>
</evidence>
<gene>
    <name evidence="2" type="ORF">BSOLF_0360</name>
    <name evidence="1" type="ORF">BSOLF_1735</name>
</gene>
<accession>A0A2R6XZ32</accession>
<dbReference type="EMBL" id="PEBX01000085">
    <property type="protein sequence ID" value="PTQ55665.1"/>
    <property type="molecule type" value="Genomic_DNA"/>
</dbReference>